<dbReference type="NCBIfam" id="TIGR04131">
    <property type="entry name" value="Bac_Flav_CTERM"/>
    <property type="match status" value="1"/>
</dbReference>
<keyword evidence="1" id="KW-0732">Signal</keyword>
<evidence type="ECO:0000313" key="2">
    <source>
        <dbReference type="EMBL" id="MBW4360819.1"/>
    </source>
</evidence>
<comment type="caution">
    <text evidence="2">The sequence shown here is derived from an EMBL/GenBank/DDBJ whole genome shotgun (WGS) entry which is preliminary data.</text>
</comment>
<keyword evidence="3" id="KW-1185">Reference proteome</keyword>
<name>A0ABS6XW80_9FLAO</name>
<dbReference type="Pfam" id="PF13585">
    <property type="entry name" value="CHU_C"/>
    <property type="match status" value="1"/>
</dbReference>
<accession>A0ABS6XW80</accession>
<evidence type="ECO:0000313" key="3">
    <source>
        <dbReference type="Proteomes" id="UP000812031"/>
    </source>
</evidence>
<proteinExistence type="predicted"/>
<dbReference type="Proteomes" id="UP000812031">
    <property type="component" value="Unassembled WGS sequence"/>
</dbReference>
<reference evidence="2 3" key="1">
    <citation type="submission" date="2021-07" db="EMBL/GenBank/DDBJ databases">
        <title>Flavobacterium sp. nov. isolated from sediment on the Taihu Lake.</title>
        <authorList>
            <person name="Qu J.-H."/>
        </authorList>
    </citation>
    <scope>NUCLEOTIDE SEQUENCE [LARGE SCALE GENOMIC DNA]</scope>
    <source>
        <strain evidence="2 3">NAS39</strain>
    </source>
</reference>
<dbReference type="EMBL" id="JAHWYN010000007">
    <property type="protein sequence ID" value="MBW4360819.1"/>
    <property type="molecule type" value="Genomic_DNA"/>
</dbReference>
<dbReference type="NCBIfam" id="NF038133">
    <property type="entry name" value="choice_anch_L"/>
    <property type="match status" value="1"/>
</dbReference>
<dbReference type="RefSeq" id="WP_219317303.1">
    <property type="nucleotide sequence ID" value="NZ_JAHWYN010000007.1"/>
</dbReference>
<evidence type="ECO:0000256" key="1">
    <source>
        <dbReference type="SAM" id="SignalP"/>
    </source>
</evidence>
<feature type="signal peptide" evidence="1">
    <location>
        <begin position="1"/>
        <end position="21"/>
    </location>
</feature>
<dbReference type="InterPro" id="IPR049804">
    <property type="entry name" value="Choice_anch_L"/>
</dbReference>
<feature type="chain" id="PRO_5047095947" evidence="1">
    <location>
        <begin position="22"/>
        <end position="777"/>
    </location>
</feature>
<sequence>MNGIKNILFLVLYFLCTVASAQYITVDDTQTAQQLIENVLVNSSCANVSNFSATGDTFTTGQNSYGYFNSGISNFPIKEGVLIATSSSKKARGPYISDLGNGSDSWVGDIDLDQTLGINSINATVLEFDFVPLTNFISFNYIFASNEYQSFFPCNYSDGFAFLIKEQGSTDGYTNIAVLPGTTIPVSSKNVHPTIKDVIDPQNNLHPGCPAINDSYFNGFNTDTSPVNYSGQTVPLRAQADVIIGKTYHIKLVIADDKAVYYDSAIFLEAGSFSAKLDLGPDRTSATSNPLCFGEIYTIDTKLPANYTYEWYKDGSTIAMIGETMPTLNITTPGTYKVKVTLFPTTCTAEDEIKIEYAPQIVLNDTTLSQCDDDNDGFSVYDLTKVDNLIKNNNPKLSKVVYYTSFANAQGEINPILDTTTFKNTTINQTLYARVTNEFDCVNYAQLNLKISNNSIAIQNPIESCDTDGVDDGITQFDLNLEVTPQVINGLTAGFTVEYYLTETDAIAQKNQIPNLFSNTIPNQQTIYARIVNGPDCYNITPETLVINTFDPPNFQEETFFLCDGTNKILTVDSGFSDYLWSNGDTTNTTNVSTPGEYIVTVSNTSGCKKTKKYIVKPSGIATITSAAANGFTATDNTVKLFYTGTGNYEFSLDGNFYQDSPIFNNVNAGVFWATAKDKNGCGISIPYKVYVLDYPRFFTPNNDGYNDTWKVKNLDVLPKSSITLFDRYGKLLKQLNDSSSGWNGTFNGNQLPADDYWFAITIEDGTIIKGHFSLKR</sequence>
<gene>
    <name evidence="2" type="ORF">KZH69_10015</name>
</gene>
<organism evidence="2 3">
    <name type="scientific">Flavobacterium taihuense</name>
    <dbReference type="NCBI Taxonomy" id="2857508"/>
    <lineage>
        <taxon>Bacteria</taxon>
        <taxon>Pseudomonadati</taxon>
        <taxon>Bacteroidota</taxon>
        <taxon>Flavobacteriia</taxon>
        <taxon>Flavobacteriales</taxon>
        <taxon>Flavobacteriaceae</taxon>
        <taxon>Flavobacterium</taxon>
    </lineage>
</organism>
<dbReference type="InterPro" id="IPR026341">
    <property type="entry name" value="T9SS_type_B"/>
</dbReference>
<protein>
    <submittedName>
        <fullName evidence="2">T9SS type B sorting domain-containing protein</fullName>
    </submittedName>
</protein>